<dbReference type="GO" id="GO:0003682">
    <property type="term" value="F:chromatin binding"/>
    <property type="evidence" value="ECO:0007669"/>
    <property type="project" value="TreeGrafter"/>
</dbReference>
<dbReference type="Gene3D" id="1.10.10.10">
    <property type="entry name" value="Winged helix-like DNA-binding domain superfamily/Winged helix DNA-binding domain"/>
    <property type="match status" value="1"/>
</dbReference>
<comment type="subcellular location">
    <subcellularLocation>
        <location evidence="1 12">Nucleus</location>
    </subcellularLocation>
</comment>
<keyword evidence="7" id="KW-0862">Zinc</keyword>
<dbReference type="GO" id="GO:0008270">
    <property type="term" value="F:zinc ion binding"/>
    <property type="evidence" value="ECO:0007669"/>
    <property type="project" value="UniProtKB-KW"/>
</dbReference>
<evidence type="ECO:0000256" key="1">
    <source>
        <dbReference type="ARBA" id="ARBA00004123"/>
    </source>
</evidence>
<protein>
    <recommendedName>
        <fullName evidence="3 12">Histone acetyltransferase</fullName>
        <ecNumber evidence="3 12">2.3.1.48</ecNumber>
    </recommendedName>
</protein>
<evidence type="ECO:0000256" key="4">
    <source>
        <dbReference type="ARBA" id="ARBA00022679"/>
    </source>
</evidence>
<dbReference type="Proteomes" id="UP000193685">
    <property type="component" value="Unassembled WGS sequence"/>
</dbReference>
<keyword evidence="9" id="KW-0007">Acetylation</keyword>
<feature type="region of interest" description="Disordered" evidence="13">
    <location>
        <begin position="1"/>
        <end position="68"/>
    </location>
</feature>
<proteinExistence type="inferred from homology"/>
<feature type="compositionally biased region" description="Low complexity" evidence="13">
    <location>
        <begin position="108"/>
        <end position="136"/>
    </location>
</feature>
<feature type="region of interest" description="Disordered" evidence="13">
    <location>
        <begin position="147"/>
        <end position="166"/>
    </location>
</feature>
<evidence type="ECO:0000313" key="15">
    <source>
        <dbReference type="EMBL" id="ORY80511.1"/>
    </source>
</evidence>
<dbReference type="InterPro" id="IPR036388">
    <property type="entry name" value="WH-like_DNA-bd_sf"/>
</dbReference>
<dbReference type="Gene3D" id="3.30.60.60">
    <property type="entry name" value="N-acetyl transferase-like"/>
    <property type="match status" value="1"/>
</dbReference>
<dbReference type="PROSITE" id="PS51726">
    <property type="entry name" value="MYST_HAT"/>
    <property type="match status" value="1"/>
</dbReference>
<dbReference type="GO" id="GO:1990467">
    <property type="term" value="C:NuA3a histone acetyltransferase complex"/>
    <property type="evidence" value="ECO:0007669"/>
    <property type="project" value="TreeGrafter"/>
</dbReference>
<evidence type="ECO:0000256" key="3">
    <source>
        <dbReference type="ARBA" id="ARBA00013184"/>
    </source>
</evidence>
<dbReference type="PANTHER" id="PTHR10615">
    <property type="entry name" value="HISTONE ACETYLTRANSFERASE"/>
    <property type="match status" value="1"/>
</dbReference>
<dbReference type="Gene3D" id="3.40.630.30">
    <property type="match status" value="1"/>
</dbReference>
<dbReference type="STRING" id="56484.A0A1Y2F9D2"/>
<organism evidence="15 16">
    <name type="scientific">Protomyces lactucae-debilis</name>
    <dbReference type="NCBI Taxonomy" id="2754530"/>
    <lineage>
        <taxon>Eukaryota</taxon>
        <taxon>Fungi</taxon>
        <taxon>Dikarya</taxon>
        <taxon>Ascomycota</taxon>
        <taxon>Taphrinomycotina</taxon>
        <taxon>Taphrinomycetes</taxon>
        <taxon>Taphrinales</taxon>
        <taxon>Protomycetaceae</taxon>
        <taxon>Protomyces</taxon>
    </lineage>
</organism>
<evidence type="ECO:0000256" key="7">
    <source>
        <dbReference type="ARBA" id="ARBA00022833"/>
    </source>
</evidence>
<dbReference type="Pfam" id="PF01853">
    <property type="entry name" value="MOZ_SAS"/>
    <property type="match status" value="1"/>
</dbReference>
<dbReference type="GO" id="GO:0031507">
    <property type="term" value="P:heterochromatin formation"/>
    <property type="evidence" value="ECO:0007669"/>
    <property type="project" value="UniProtKB-ARBA"/>
</dbReference>
<sequence>MKRKRDSDSESLYTEGGDEEEVTPQRILPSRQSARSLATQTSNQASQGDPMDSAEKRTRPKRVTSSATILSRTQDSLVLRLKLPRVRLRALFLKAASQQLHRHTPIMHQQQQQHQLGSSPASSSRPSPKPSQQPVQRTSAFKFRVKQPQPVPISPRQQRQEAFPKQDQRGMLRQFGNILTPDQADTTRTLPDESDIVHFDAAKQKAEELHPTPTVLPNPDEPASKVRSIWFGVYEIDTWYSAPYPEEYAREKVLHICEYCLKYMNSSFVAQRHALKCPHRHPPGNEIYRDDQLSLWEVDGRKNPVYCQNLCLLAKMFLQSKTLYYDVEPFIFYVMTEFDENGCHLVGYFSKEKRSATNNLSCILTLPIHQRKGYGNFLIDFSYLLSSVEGRIGTPEKPLSDLGLVSYRNYWKLRMSYVLRDLERPMSIEQLSRRATMTIEDTICALENLQALLHEPSLDLYAIRIDIEKLNGLIDAWEGKAYKRVDKTKLRWSPFLVGHSLAEILADQNELQAQERELQERDADEAARFAAVGSEGIAGSSVPADKWQTAFPLAVKRKRLSYH</sequence>
<dbReference type="SUPFAM" id="SSF55729">
    <property type="entry name" value="Acyl-CoA N-acyltransferases (Nat)"/>
    <property type="match status" value="1"/>
</dbReference>
<keyword evidence="16" id="KW-1185">Reference proteome</keyword>
<evidence type="ECO:0000313" key="16">
    <source>
        <dbReference type="Proteomes" id="UP000193685"/>
    </source>
</evidence>
<dbReference type="AlphaFoldDB" id="A0A1Y2F9D2"/>
<keyword evidence="4 15" id="KW-0808">Transferase</keyword>
<keyword evidence="15" id="KW-0012">Acyltransferase</keyword>
<feature type="region of interest" description="Disordered" evidence="13">
    <location>
        <begin position="102"/>
        <end position="138"/>
    </location>
</feature>
<dbReference type="OrthoDB" id="787137at2759"/>
<dbReference type="RefSeq" id="XP_040724399.1">
    <property type="nucleotide sequence ID" value="XM_040871371.1"/>
</dbReference>
<keyword evidence="10 12" id="KW-0539">Nucleus</keyword>
<dbReference type="PANTHER" id="PTHR10615:SF161">
    <property type="entry name" value="HISTONE ACETYLTRANSFERASE KAT7"/>
    <property type="match status" value="1"/>
</dbReference>
<name>A0A1Y2F9D2_PROLT</name>
<dbReference type="FunFam" id="3.40.630.30:FF:000001">
    <property type="entry name" value="Histone acetyltransferase"/>
    <property type="match status" value="1"/>
</dbReference>
<evidence type="ECO:0000256" key="5">
    <source>
        <dbReference type="ARBA" id="ARBA00022723"/>
    </source>
</evidence>
<dbReference type="InterPro" id="IPR002717">
    <property type="entry name" value="HAT_MYST-type"/>
</dbReference>
<evidence type="ECO:0000259" key="14">
    <source>
        <dbReference type="PROSITE" id="PS51726"/>
    </source>
</evidence>
<evidence type="ECO:0000256" key="10">
    <source>
        <dbReference type="ARBA" id="ARBA00023242"/>
    </source>
</evidence>
<evidence type="ECO:0000256" key="6">
    <source>
        <dbReference type="ARBA" id="ARBA00022771"/>
    </source>
</evidence>
<dbReference type="EC" id="2.3.1.48" evidence="3 12"/>
<evidence type="ECO:0000256" key="8">
    <source>
        <dbReference type="ARBA" id="ARBA00022853"/>
    </source>
</evidence>
<reference evidence="15 16" key="1">
    <citation type="submission" date="2016-07" db="EMBL/GenBank/DDBJ databases">
        <title>Pervasive Adenine N6-methylation of Active Genes in Fungi.</title>
        <authorList>
            <consortium name="DOE Joint Genome Institute"/>
            <person name="Mondo S.J."/>
            <person name="Dannebaum R.O."/>
            <person name="Kuo R.C."/>
            <person name="Labutti K."/>
            <person name="Haridas S."/>
            <person name="Kuo A."/>
            <person name="Salamov A."/>
            <person name="Ahrendt S.R."/>
            <person name="Lipzen A."/>
            <person name="Sullivan W."/>
            <person name="Andreopoulos W.B."/>
            <person name="Clum A."/>
            <person name="Lindquist E."/>
            <person name="Daum C."/>
            <person name="Ramamoorthy G.K."/>
            <person name="Gryganskyi A."/>
            <person name="Culley D."/>
            <person name="Magnuson J.K."/>
            <person name="James T.Y."/>
            <person name="O'Malley M.A."/>
            <person name="Stajich J.E."/>
            <person name="Spatafora J.W."/>
            <person name="Visel A."/>
            <person name="Grigoriev I.V."/>
        </authorList>
    </citation>
    <scope>NUCLEOTIDE SEQUENCE [LARGE SCALE GENOMIC DNA]</scope>
    <source>
        <strain evidence="15 16">12-1054</strain>
    </source>
</reference>
<comment type="similarity">
    <text evidence="2 12">Belongs to the MYST (SAS/MOZ) family.</text>
</comment>
<evidence type="ECO:0000256" key="2">
    <source>
        <dbReference type="ARBA" id="ARBA00010107"/>
    </source>
</evidence>
<keyword evidence="6" id="KW-0863">Zinc-finger</keyword>
<gene>
    <name evidence="15" type="ORF">BCR37DRAFT_393865</name>
</gene>
<comment type="caution">
    <text evidence="15">The sequence shown here is derived from an EMBL/GenBank/DDBJ whole genome shotgun (WGS) entry which is preliminary data.</text>
</comment>
<comment type="catalytic activity">
    <reaction evidence="12">
        <text>L-lysyl-[protein] + acetyl-CoA = N(6)-acetyl-L-lysyl-[protein] + CoA + H(+)</text>
        <dbReference type="Rhea" id="RHEA:45948"/>
        <dbReference type="Rhea" id="RHEA-COMP:9752"/>
        <dbReference type="Rhea" id="RHEA-COMP:10731"/>
        <dbReference type="ChEBI" id="CHEBI:15378"/>
        <dbReference type="ChEBI" id="CHEBI:29969"/>
        <dbReference type="ChEBI" id="CHEBI:57287"/>
        <dbReference type="ChEBI" id="CHEBI:57288"/>
        <dbReference type="ChEBI" id="CHEBI:61930"/>
        <dbReference type="EC" id="2.3.1.48"/>
    </reaction>
</comment>
<accession>A0A1Y2F9D2</accession>
<evidence type="ECO:0000256" key="11">
    <source>
        <dbReference type="PIRSR" id="PIRSR602717-51"/>
    </source>
</evidence>
<dbReference type="EMBL" id="MCFI01000013">
    <property type="protein sequence ID" value="ORY80511.1"/>
    <property type="molecule type" value="Genomic_DNA"/>
</dbReference>
<keyword evidence="8" id="KW-0156">Chromatin regulator</keyword>
<dbReference type="InterPro" id="IPR016181">
    <property type="entry name" value="Acyl_CoA_acyltransferase"/>
</dbReference>
<feature type="active site" description="Proton donor/acceptor" evidence="11">
    <location>
        <position position="396"/>
    </location>
</feature>
<feature type="domain" description="MYST-type HAT" evidence="14">
    <location>
        <begin position="221"/>
        <end position="494"/>
    </location>
</feature>
<dbReference type="Pfam" id="PF17772">
    <property type="entry name" value="zf-MYST"/>
    <property type="match status" value="1"/>
</dbReference>
<dbReference type="InterPro" id="IPR050603">
    <property type="entry name" value="MYST_HAT"/>
</dbReference>
<evidence type="ECO:0000256" key="12">
    <source>
        <dbReference type="RuleBase" id="RU361211"/>
    </source>
</evidence>
<dbReference type="GO" id="GO:0005634">
    <property type="term" value="C:nucleus"/>
    <property type="evidence" value="ECO:0007669"/>
    <property type="project" value="UniProtKB-SubCell"/>
</dbReference>
<dbReference type="GO" id="GO:0004402">
    <property type="term" value="F:histone acetyltransferase activity"/>
    <property type="evidence" value="ECO:0007669"/>
    <property type="project" value="InterPro"/>
</dbReference>
<dbReference type="GO" id="GO:0003712">
    <property type="term" value="F:transcription coregulator activity"/>
    <property type="evidence" value="ECO:0007669"/>
    <property type="project" value="TreeGrafter"/>
</dbReference>
<keyword evidence="5" id="KW-0479">Metal-binding</keyword>
<evidence type="ECO:0000256" key="9">
    <source>
        <dbReference type="ARBA" id="ARBA00022990"/>
    </source>
</evidence>
<feature type="compositionally biased region" description="Polar residues" evidence="13">
    <location>
        <begin position="30"/>
        <end position="47"/>
    </location>
</feature>
<dbReference type="FunFam" id="3.30.60.60:FF:000001">
    <property type="entry name" value="Histone acetyltransferase"/>
    <property type="match status" value="1"/>
</dbReference>
<dbReference type="GO" id="GO:0006357">
    <property type="term" value="P:regulation of transcription by RNA polymerase II"/>
    <property type="evidence" value="ECO:0007669"/>
    <property type="project" value="TreeGrafter"/>
</dbReference>
<dbReference type="InterPro" id="IPR040706">
    <property type="entry name" value="Zf-MYST"/>
</dbReference>
<dbReference type="GeneID" id="63787970"/>
<evidence type="ECO:0000256" key="13">
    <source>
        <dbReference type="SAM" id="MobiDB-lite"/>
    </source>
</evidence>